<protein>
    <submittedName>
        <fullName evidence="1">Uncharacterized protein</fullName>
    </submittedName>
</protein>
<dbReference type="PANTHER" id="PTHR47197">
    <property type="entry name" value="PROTEIN NIRF"/>
    <property type="match status" value="1"/>
</dbReference>
<dbReference type="InterPro" id="IPR011044">
    <property type="entry name" value="Quino_amine_DH_bsu"/>
</dbReference>
<gene>
    <name evidence="1" type="ORF">ALP40_02374</name>
</gene>
<accession>A0A3M5PI38</accession>
<dbReference type="PANTHER" id="PTHR47197:SF3">
    <property type="entry name" value="DIHYDRO-HEME D1 DEHYDROGENASE"/>
    <property type="match status" value="1"/>
</dbReference>
<reference evidence="1 2" key="1">
    <citation type="submission" date="2018-08" db="EMBL/GenBank/DDBJ databases">
        <title>Recombination of ecologically and evolutionarily significant loci maintains genetic cohesion in the Pseudomonas syringae species complex.</title>
        <authorList>
            <person name="Dillon M."/>
            <person name="Thakur S."/>
            <person name="Almeida R.N.D."/>
            <person name="Weir B.S."/>
            <person name="Guttman D.S."/>
        </authorList>
    </citation>
    <scope>NUCLEOTIDE SEQUENCE [LARGE SCALE GENOMIC DNA]</scope>
    <source>
        <strain evidence="1 2">ICMP 19473</strain>
    </source>
</reference>
<dbReference type="InterPro" id="IPR015943">
    <property type="entry name" value="WD40/YVTN_repeat-like_dom_sf"/>
</dbReference>
<name>A0A3M5PI38_PSEVI</name>
<dbReference type="EMBL" id="RBTP01000012">
    <property type="protein sequence ID" value="RMT83867.1"/>
    <property type="molecule type" value="Genomic_DNA"/>
</dbReference>
<evidence type="ECO:0000313" key="2">
    <source>
        <dbReference type="Proteomes" id="UP000273854"/>
    </source>
</evidence>
<evidence type="ECO:0000313" key="1">
    <source>
        <dbReference type="EMBL" id="RMT83867.1"/>
    </source>
</evidence>
<sequence length="365" mass="39912">MTSGFWIRAASVQSLHRVFDGALPCYLCPILAVYRDLYRVNDMHKKASQEIHALTQMADPSGIGIPLDIAWLTGIIPLGFVPREMVLSPDEKTLYVSNENGREISVIDVQTSSVVNCIKGAGAGNLTLSPDGKHLYTIGYNKCFVINTQTHEVIRVMGSGSVNRIVCSLDGRFIYLSFRYAPGGLIRQIETQHYSVVNDFDLGTLSNGSLALGVSPENDCVYASAPAEGSGTSAVSAIGTIDYLQHDIAGFTDPRSLAVSTDGTRLYVGGIDEVYIVDTTTRRMFYREKIGSQGYPVTVIGITPDDRYVYAVYTCNFDVYRIDTIKGTVTCVAFFPSLGSSVLNKAGTHLYSTHTDMNWVSIYKL</sequence>
<proteinExistence type="predicted"/>
<dbReference type="SUPFAM" id="SSF50969">
    <property type="entry name" value="YVTN repeat-like/Quinoprotein amine dehydrogenase"/>
    <property type="match status" value="1"/>
</dbReference>
<dbReference type="AlphaFoldDB" id="A0A3M5PI38"/>
<organism evidence="1 2">
    <name type="scientific">Pseudomonas viridiflava</name>
    <name type="common">Phytomonas viridiflava</name>
    <dbReference type="NCBI Taxonomy" id="33069"/>
    <lineage>
        <taxon>Bacteria</taxon>
        <taxon>Pseudomonadati</taxon>
        <taxon>Pseudomonadota</taxon>
        <taxon>Gammaproteobacteria</taxon>
        <taxon>Pseudomonadales</taxon>
        <taxon>Pseudomonadaceae</taxon>
        <taxon>Pseudomonas</taxon>
    </lineage>
</organism>
<dbReference type="InterPro" id="IPR051200">
    <property type="entry name" value="Host-pathogen_enzymatic-act"/>
</dbReference>
<comment type="caution">
    <text evidence="1">The sequence shown here is derived from an EMBL/GenBank/DDBJ whole genome shotgun (WGS) entry which is preliminary data.</text>
</comment>
<dbReference type="Gene3D" id="2.130.10.10">
    <property type="entry name" value="YVTN repeat-like/Quinoprotein amine dehydrogenase"/>
    <property type="match status" value="2"/>
</dbReference>
<dbReference type="Proteomes" id="UP000273854">
    <property type="component" value="Unassembled WGS sequence"/>
</dbReference>